<dbReference type="EMBL" id="VWPK01000069">
    <property type="protein sequence ID" value="KAA5608751.1"/>
    <property type="molecule type" value="Genomic_DNA"/>
</dbReference>
<evidence type="ECO:0000313" key="2">
    <source>
        <dbReference type="Proteomes" id="UP000325255"/>
    </source>
</evidence>
<dbReference type="OrthoDB" id="7365525at2"/>
<reference evidence="1 2" key="1">
    <citation type="submission" date="2019-09" db="EMBL/GenBank/DDBJ databases">
        <title>Genome sequence of Rhodovastum atsumiense, a diverse member of the Acetobacteraceae family of non-sulfur purple photosynthetic bacteria.</title>
        <authorList>
            <person name="Meyer T."/>
            <person name="Kyndt J."/>
        </authorList>
    </citation>
    <scope>NUCLEOTIDE SEQUENCE [LARGE SCALE GENOMIC DNA]</scope>
    <source>
        <strain evidence="1 2">DSM 21279</strain>
    </source>
</reference>
<dbReference type="AlphaFoldDB" id="A0A5M6IKG6"/>
<gene>
    <name evidence="1" type="ORF">F1189_27565</name>
</gene>
<comment type="caution">
    <text evidence="1">The sequence shown here is derived from an EMBL/GenBank/DDBJ whole genome shotgun (WGS) entry which is preliminary data.</text>
</comment>
<accession>A0A5M6IKG6</accession>
<protein>
    <submittedName>
        <fullName evidence="1">Uncharacterized protein</fullName>
    </submittedName>
</protein>
<dbReference type="RefSeq" id="WP_150045074.1">
    <property type="nucleotide sequence ID" value="NZ_OW485601.1"/>
</dbReference>
<evidence type="ECO:0000313" key="1">
    <source>
        <dbReference type="EMBL" id="KAA5608751.1"/>
    </source>
</evidence>
<sequence length="370" mass="40460">MDTEFADVRRLVADAGIENDADGVPLAAESPFIQTYPACGLDAAPCRLVLSPGWGWGGSSDNQGCDSRGGMAPVAWAVRPVKAGADSDDRGADVIKIARPVELRDIANLSLSLGKGKKLPVAVQCDVGAGLAGESAVERRTCPSCGGACDLENHHRHPNAPLFDQVILLLVRFRRSGGEGSSANTPTWREVTTSSMTKVTWPYWHLWNGKAKGAQVTTGRIQKTMHAFQGEKAAISICVVPSSKLRTAVMARDGHVVGRTLWMMSYAKQQRAGNRGKAAITEDTASLLADRRMNPAQQTCRTRCGANRMLRVRRTVHNRTSNPGFKQRFRIANDRHPLSAIVAYPSIMRQFRHEAELLSWLHDEEPCWKL</sequence>
<keyword evidence="2" id="KW-1185">Reference proteome</keyword>
<dbReference type="Proteomes" id="UP000325255">
    <property type="component" value="Unassembled WGS sequence"/>
</dbReference>
<organism evidence="1 2">
    <name type="scientific">Rhodovastum atsumiense</name>
    <dbReference type="NCBI Taxonomy" id="504468"/>
    <lineage>
        <taxon>Bacteria</taxon>
        <taxon>Pseudomonadati</taxon>
        <taxon>Pseudomonadota</taxon>
        <taxon>Alphaproteobacteria</taxon>
        <taxon>Acetobacterales</taxon>
        <taxon>Acetobacteraceae</taxon>
        <taxon>Rhodovastum</taxon>
    </lineage>
</organism>
<proteinExistence type="predicted"/>
<name>A0A5M6IKG6_9PROT</name>